<keyword evidence="2" id="KW-0812">Transmembrane</keyword>
<evidence type="ECO:0000256" key="1">
    <source>
        <dbReference type="SAM" id="MobiDB-lite"/>
    </source>
</evidence>
<dbReference type="InterPro" id="IPR004043">
    <property type="entry name" value="LCCL"/>
</dbReference>
<feature type="transmembrane region" description="Helical" evidence="2">
    <location>
        <begin position="142"/>
        <end position="160"/>
    </location>
</feature>
<dbReference type="eggNOG" id="ENOG502QUEX">
    <property type="taxonomic scope" value="Eukaryota"/>
</dbReference>
<keyword evidence="2" id="KW-0472">Membrane</keyword>
<feature type="domain" description="LCCL" evidence="3">
    <location>
        <begin position="174"/>
        <end position="298"/>
    </location>
</feature>
<name>V5I3F2_BYSSN</name>
<dbReference type="Gene3D" id="2.170.130.20">
    <property type="entry name" value="LCCL-like domain"/>
    <property type="match status" value="1"/>
</dbReference>
<organism evidence="4 5">
    <name type="scientific">Byssochlamys spectabilis (strain No. 5 / NBRC 109023)</name>
    <name type="common">Paecilomyces variotii</name>
    <dbReference type="NCBI Taxonomy" id="1356009"/>
    <lineage>
        <taxon>Eukaryota</taxon>
        <taxon>Fungi</taxon>
        <taxon>Dikarya</taxon>
        <taxon>Ascomycota</taxon>
        <taxon>Pezizomycotina</taxon>
        <taxon>Eurotiomycetes</taxon>
        <taxon>Eurotiomycetidae</taxon>
        <taxon>Eurotiales</taxon>
        <taxon>Thermoascaceae</taxon>
        <taxon>Paecilomyces</taxon>
    </lineage>
</organism>
<dbReference type="EMBL" id="BAUL01000208">
    <property type="protein sequence ID" value="GAD97640.1"/>
    <property type="molecule type" value="Genomic_DNA"/>
</dbReference>
<comment type="caution">
    <text evidence="4">The sequence shown here is derived from an EMBL/GenBank/DDBJ whole genome shotgun (WGS) entry which is preliminary data.</text>
</comment>
<dbReference type="HOGENOM" id="CLU_011125_0_1_1"/>
<evidence type="ECO:0000313" key="4">
    <source>
        <dbReference type="EMBL" id="GAD97640.1"/>
    </source>
</evidence>
<proteinExistence type="predicted"/>
<keyword evidence="5" id="KW-1185">Reference proteome</keyword>
<protein>
    <recommendedName>
        <fullName evidence="3">LCCL domain-containing protein</fullName>
    </recommendedName>
</protein>
<feature type="transmembrane region" description="Helical" evidence="2">
    <location>
        <begin position="500"/>
        <end position="515"/>
    </location>
</feature>
<feature type="transmembrane region" description="Helical" evidence="2">
    <location>
        <begin position="372"/>
        <end position="394"/>
    </location>
</feature>
<feature type="region of interest" description="Disordered" evidence="1">
    <location>
        <begin position="1"/>
        <end position="78"/>
    </location>
</feature>
<dbReference type="Proteomes" id="UP000018001">
    <property type="component" value="Unassembled WGS sequence"/>
</dbReference>
<feature type="transmembrane region" description="Helical" evidence="2">
    <location>
        <begin position="473"/>
        <end position="493"/>
    </location>
</feature>
<feature type="compositionally biased region" description="Acidic residues" evidence="1">
    <location>
        <begin position="59"/>
        <end position="70"/>
    </location>
</feature>
<gene>
    <name evidence="4" type="ORF">PVAR5_6320</name>
</gene>
<dbReference type="Pfam" id="PF03815">
    <property type="entry name" value="LCCL"/>
    <property type="match status" value="1"/>
</dbReference>
<dbReference type="AlphaFoldDB" id="V5I3F2"/>
<evidence type="ECO:0000256" key="2">
    <source>
        <dbReference type="SAM" id="Phobius"/>
    </source>
</evidence>
<dbReference type="SUPFAM" id="SSF69848">
    <property type="entry name" value="LCCL domain"/>
    <property type="match status" value="1"/>
</dbReference>
<dbReference type="FunCoup" id="V5I3F2">
    <property type="interactions" value="3"/>
</dbReference>
<dbReference type="SMART" id="SM00603">
    <property type="entry name" value="LCCL"/>
    <property type="match status" value="1"/>
</dbReference>
<dbReference type="InParanoid" id="V5I3F2"/>
<feature type="compositionally biased region" description="Polar residues" evidence="1">
    <location>
        <begin position="1"/>
        <end position="16"/>
    </location>
</feature>
<dbReference type="InterPro" id="IPR051957">
    <property type="entry name" value="CRISP-LCCL_domain"/>
</dbReference>
<dbReference type="PROSITE" id="PS50820">
    <property type="entry name" value="LCCL"/>
    <property type="match status" value="1"/>
</dbReference>
<feature type="compositionally biased region" description="Basic and acidic residues" evidence="1">
    <location>
        <begin position="18"/>
        <end position="34"/>
    </location>
</feature>
<accession>V5I3F2</accession>
<dbReference type="InterPro" id="IPR036609">
    <property type="entry name" value="LCCL_sf"/>
</dbReference>
<evidence type="ECO:0000259" key="3">
    <source>
        <dbReference type="PROSITE" id="PS50820"/>
    </source>
</evidence>
<dbReference type="PANTHER" id="PTHR31331:SF1">
    <property type="entry name" value="CYSTEINE RICH SECRETORY PROTEIN LCCL DOMAIN CONTAINING 2"/>
    <property type="match status" value="1"/>
</dbReference>
<sequence>MAPSEGPTNNPFTDYTDSSERERGYPLQDLEHGEGSGSSEYVNVPGRRSGSADSTPSEDGVEEDRQDDGNDAPLLPTTAPVYHETHWGSDKTKKRGCLQSIVRWFKGPDPPHKFKIEPFFPNFQTFPIRMVNKCLPSHALKIWGILAFHVVWAILFFSILHASTTSSAIPGYGVPARLSCTTRLWPNEKACGMNGDLCRPFDNSSFAFRCSAGCKSTMVLEPYAVGAQEINYKSLVIGGTPGDQPSQGGIYRGDSFICAAAMHAGVIDDENGGCGVLHRAGQQTDFGSVKKHGISSISFPSHFPLSFYFGRESAPKCVDERWPLFTISVISTCILSLLTTSPPVFFTSIFVIVWFQVALSSDPPFFQDYYEVVSLALGRFLPAAFVGFAIYYFSVRHTLRDLTAQWEKTILWLSGCWVAALDNYTFDRLPISRLTPHDIKQQPGAIPALIAIVGVIVTVVLTQALAFRKEGRLPRFLLLYGIMACGILAMVAVPRMNLRIHHYILGLLFLPGTAIQTRPSLLYQGVLVGLFINGVARWGFDSILQTPAALLADGQLGSILPNITAPLISYNAQDITFQFDNLAREADGISVIVNDVERFHSYKEADGSVESFTWTRQEQGLPEFFRFGYMKMNSLGGTRYQDFTKAGIWEANGSWVHMEPGPS</sequence>
<feature type="transmembrane region" description="Helical" evidence="2">
    <location>
        <begin position="344"/>
        <end position="360"/>
    </location>
</feature>
<dbReference type="PANTHER" id="PTHR31331">
    <property type="entry name" value="LCCL DOMAIN PROTEIN (AFU_ORTHOLOGUE AFUA_5G08630)"/>
    <property type="match status" value="1"/>
</dbReference>
<dbReference type="OrthoDB" id="441660at2759"/>
<reference evidence="5" key="1">
    <citation type="journal article" date="2014" name="Genome Announc.">
        <title>Draft genome sequence of the formaldehyde-resistant fungus Byssochlamys spectabilis No. 5 (anamorph Paecilomyces variotii No. 5) (NBRC109023).</title>
        <authorList>
            <person name="Oka T."/>
            <person name="Ekino K."/>
            <person name="Fukuda K."/>
            <person name="Nomura Y."/>
        </authorList>
    </citation>
    <scope>NUCLEOTIDE SEQUENCE [LARGE SCALE GENOMIC DNA]</scope>
    <source>
        <strain evidence="5">No. 5 / NBRC 109023</strain>
    </source>
</reference>
<keyword evidence="2" id="KW-1133">Transmembrane helix</keyword>
<evidence type="ECO:0000313" key="5">
    <source>
        <dbReference type="Proteomes" id="UP000018001"/>
    </source>
</evidence>
<feature type="transmembrane region" description="Helical" evidence="2">
    <location>
        <begin position="446"/>
        <end position="467"/>
    </location>
</feature>